<dbReference type="EMBL" id="PQFF01000209">
    <property type="protein sequence ID" value="RHZ74335.1"/>
    <property type="molecule type" value="Genomic_DNA"/>
</dbReference>
<keyword evidence="9" id="KW-1185">Reference proteome</keyword>
<keyword evidence="6" id="KW-1133">Transmembrane helix</keyword>
<dbReference type="GO" id="GO:0005634">
    <property type="term" value="C:nucleus"/>
    <property type="evidence" value="ECO:0007669"/>
    <property type="project" value="TreeGrafter"/>
</dbReference>
<dbReference type="InterPro" id="IPR011009">
    <property type="entry name" value="Kinase-like_dom_sf"/>
</dbReference>
<feature type="transmembrane region" description="Helical" evidence="6">
    <location>
        <begin position="27"/>
        <end position="47"/>
    </location>
</feature>
<evidence type="ECO:0000256" key="3">
    <source>
        <dbReference type="ARBA" id="ARBA00022741"/>
    </source>
</evidence>
<dbReference type="Proteomes" id="UP000266861">
    <property type="component" value="Unassembled WGS sequence"/>
</dbReference>
<keyword evidence="3" id="KW-0547">Nucleotide-binding</keyword>
<dbReference type="Gene3D" id="1.10.510.10">
    <property type="entry name" value="Transferase(Phosphotransferase) domain 1"/>
    <property type="match status" value="1"/>
</dbReference>
<sequence length="109" mass="12481">MDLKVGDFGLSIELESTDQCFNFEADVWSIGVIMYMMIFGISPFGGADRSMMINQILNDFPDNTGVSNEAMDLIYLILNPEYDARLTIPEIRHHLFFNGTLHRDYQPLL</sequence>
<dbReference type="PANTHER" id="PTHR24345:SF0">
    <property type="entry name" value="CELL CYCLE SERINE_THREONINE-PROTEIN KINASE CDC5_MSD2"/>
    <property type="match status" value="1"/>
</dbReference>
<keyword evidence="2" id="KW-0808">Transferase</keyword>
<feature type="domain" description="Protein kinase" evidence="7">
    <location>
        <begin position="1"/>
        <end position="97"/>
    </location>
</feature>
<evidence type="ECO:0000256" key="1">
    <source>
        <dbReference type="ARBA" id="ARBA00022527"/>
    </source>
</evidence>
<evidence type="ECO:0000259" key="7">
    <source>
        <dbReference type="PROSITE" id="PS50011"/>
    </source>
</evidence>
<dbReference type="InterPro" id="IPR000719">
    <property type="entry name" value="Prot_kinase_dom"/>
</dbReference>
<gene>
    <name evidence="8" type="ORF">Glove_226g9</name>
</gene>
<keyword evidence="4" id="KW-0418">Kinase</keyword>
<dbReference type="PANTHER" id="PTHR24345">
    <property type="entry name" value="SERINE/THREONINE-PROTEIN KINASE PLK"/>
    <property type="match status" value="1"/>
</dbReference>
<dbReference type="PROSITE" id="PS50011">
    <property type="entry name" value="PROTEIN_KINASE_DOM"/>
    <property type="match status" value="1"/>
</dbReference>
<organism evidence="8 9">
    <name type="scientific">Diversispora epigaea</name>
    <dbReference type="NCBI Taxonomy" id="1348612"/>
    <lineage>
        <taxon>Eukaryota</taxon>
        <taxon>Fungi</taxon>
        <taxon>Fungi incertae sedis</taxon>
        <taxon>Mucoromycota</taxon>
        <taxon>Glomeromycotina</taxon>
        <taxon>Glomeromycetes</taxon>
        <taxon>Diversisporales</taxon>
        <taxon>Diversisporaceae</taxon>
        <taxon>Diversispora</taxon>
    </lineage>
</organism>
<reference evidence="8 9" key="1">
    <citation type="submission" date="2018-08" db="EMBL/GenBank/DDBJ databases">
        <title>Genome and evolution of the arbuscular mycorrhizal fungus Diversispora epigaea (formerly Glomus versiforme) and its bacterial endosymbionts.</title>
        <authorList>
            <person name="Sun X."/>
            <person name="Fei Z."/>
            <person name="Harrison M."/>
        </authorList>
    </citation>
    <scope>NUCLEOTIDE SEQUENCE [LARGE SCALE GENOMIC DNA]</scope>
    <source>
        <strain evidence="8 9">IT104</strain>
    </source>
</reference>
<accession>A0A397IEZ5</accession>
<keyword evidence="1" id="KW-0723">Serine/threonine-protein kinase</keyword>
<dbReference type="Pfam" id="PF00069">
    <property type="entry name" value="Pkinase"/>
    <property type="match status" value="1"/>
</dbReference>
<dbReference type="AlphaFoldDB" id="A0A397IEZ5"/>
<evidence type="ECO:0000256" key="2">
    <source>
        <dbReference type="ARBA" id="ARBA00022679"/>
    </source>
</evidence>
<protein>
    <recommendedName>
        <fullName evidence="7">Protein kinase domain-containing protein</fullName>
    </recommendedName>
</protein>
<dbReference type="SUPFAM" id="SSF56112">
    <property type="entry name" value="Protein kinase-like (PK-like)"/>
    <property type="match status" value="1"/>
</dbReference>
<evidence type="ECO:0000256" key="6">
    <source>
        <dbReference type="SAM" id="Phobius"/>
    </source>
</evidence>
<evidence type="ECO:0000313" key="9">
    <source>
        <dbReference type="Proteomes" id="UP000266861"/>
    </source>
</evidence>
<keyword evidence="6" id="KW-0812">Transmembrane</keyword>
<dbReference type="OrthoDB" id="2367799at2759"/>
<name>A0A397IEZ5_9GLOM</name>
<keyword evidence="5" id="KW-0067">ATP-binding</keyword>
<evidence type="ECO:0000313" key="8">
    <source>
        <dbReference type="EMBL" id="RHZ74335.1"/>
    </source>
</evidence>
<dbReference type="GO" id="GO:0005524">
    <property type="term" value="F:ATP binding"/>
    <property type="evidence" value="ECO:0007669"/>
    <property type="project" value="UniProtKB-KW"/>
</dbReference>
<comment type="caution">
    <text evidence="8">The sequence shown here is derived from an EMBL/GenBank/DDBJ whole genome shotgun (WGS) entry which is preliminary data.</text>
</comment>
<keyword evidence="6" id="KW-0472">Membrane</keyword>
<evidence type="ECO:0000256" key="5">
    <source>
        <dbReference type="ARBA" id="ARBA00022840"/>
    </source>
</evidence>
<dbReference type="GO" id="GO:0004674">
    <property type="term" value="F:protein serine/threonine kinase activity"/>
    <property type="evidence" value="ECO:0007669"/>
    <property type="project" value="UniProtKB-KW"/>
</dbReference>
<evidence type="ECO:0000256" key="4">
    <source>
        <dbReference type="ARBA" id="ARBA00022777"/>
    </source>
</evidence>
<proteinExistence type="predicted"/>